<dbReference type="AlphaFoldDB" id="A0AA91GMH7"/>
<protein>
    <recommendedName>
        <fullName evidence="4">DUF1294 domain-containing protein</fullName>
    </recommendedName>
</protein>
<evidence type="ECO:0000256" key="1">
    <source>
        <dbReference type="SAM" id="Phobius"/>
    </source>
</evidence>
<dbReference type="Proteomes" id="UP000183039">
    <property type="component" value="Unassembled WGS sequence"/>
</dbReference>
<feature type="transmembrane region" description="Helical" evidence="1">
    <location>
        <begin position="15"/>
        <end position="33"/>
    </location>
</feature>
<keyword evidence="1" id="KW-0812">Transmembrane</keyword>
<evidence type="ECO:0000313" key="3">
    <source>
        <dbReference type="Proteomes" id="UP000183039"/>
    </source>
</evidence>
<reference evidence="2 3" key="1">
    <citation type="submission" date="2014-12" db="EMBL/GenBank/DDBJ databases">
        <title>Draft genome sequences of 29 type strains of Enterococci.</title>
        <authorList>
            <person name="Zhong Z."/>
            <person name="Sun Z."/>
            <person name="Liu W."/>
            <person name="Zhang W."/>
            <person name="Zhang H."/>
        </authorList>
    </citation>
    <scope>NUCLEOTIDE SEQUENCE [LARGE SCALE GENOMIC DNA]</scope>
    <source>
        <strain evidence="2 3">DSM 22801</strain>
    </source>
</reference>
<evidence type="ECO:0008006" key="4">
    <source>
        <dbReference type="Google" id="ProtNLM"/>
    </source>
</evidence>
<gene>
    <name evidence="2" type="ORF">RV15_GL001239</name>
</gene>
<keyword evidence="1" id="KW-1133">Transmembrane helix</keyword>
<comment type="caution">
    <text evidence="2">The sequence shown here is derived from an EMBL/GenBank/DDBJ whole genome shotgun (WGS) entry which is preliminary data.</text>
</comment>
<dbReference type="InterPro" id="IPR010718">
    <property type="entry name" value="DUF1294"/>
</dbReference>
<organism evidence="2 3">
    <name type="scientific">Enterococcus silesiacus</name>
    <dbReference type="NCBI Taxonomy" id="332949"/>
    <lineage>
        <taxon>Bacteria</taxon>
        <taxon>Bacillati</taxon>
        <taxon>Bacillota</taxon>
        <taxon>Bacilli</taxon>
        <taxon>Lactobacillales</taxon>
        <taxon>Enterococcaceae</taxon>
        <taxon>Enterococcus</taxon>
    </lineage>
</organism>
<dbReference type="EMBL" id="JXLC01000002">
    <property type="protein sequence ID" value="OJG93207.1"/>
    <property type="molecule type" value="Genomic_DNA"/>
</dbReference>
<sequence length="99" mass="11608">MILGGRRMTGLLKHLPWAYLLIVNMVEFFAMYLDKQRAIRKKWRVPEFDLLFIGLIGGGIGGLLAQQIFHHKTRKLRFYFAFIFGTLVTIAIIYVSYKR</sequence>
<keyword evidence="1" id="KW-0472">Membrane</keyword>
<dbReference type="Pfam" id="PF06961">
    <property type="entry name" value="DUF1294"/>
    <property type="match status" value="1"/>
</dbReference>
<feature type="transmembrane region" description="Helical" evidence="1">
    <location>
        <begin position="45"/>
        <end position="66"/>
    </location>
</feature>
<name>A0AA91GMH7_9ENTE</name>
<evidence type="ECO:0000313" key="2">
    <source>
        <dbReference type="EMBL" id="OJG93207.1"/>
    </source>
</evidence>
<feature type="transmembrane region" description="Helical" evidence="1">
    <location>
        <begin position="78"/>
        <end position="97"/>
    </location>
</feature>
<proteinExistence type="predicted"/>
<accession>A0AA91GMH7</accession>